<dbReference type="RefSeq" id="WP_324273759.1">
    <property type="nucleotide sequence ID" value="NZ_CP141261.1"/>
</dbReference>
<protein>
    <submittedName>
        <fullName evidence="1">Uncharacterized protein</fullName>
    </submittedName>
</protein>
<reference evidence="1 2" key="1">
    <citation type="submission" date="2023-12" db="EMBL/GenBank/DDBJ databases">
        <title>Blastococcus brunescens sp. nov., an actonobacterium isolated from sandstone collected in sahara desert.</title>
        <authorList>
            <person name="Gtari M."/>
            <person name="Ghodhbane F."/>
        </authorList>
    </citation>
    <scope>NUCLEOTIDE SEQUENCE [LARGE SCALE GENOMIC DNA]</scope>
    <source>
        <strain evidence="1 2">BMG 8361</strain>
    </source>
</reference>
<name>A0ABZ1AV70_9ACTN</name>
<evidence type="ECO:0000313" key="2">
    <source>
        <dbReference type="Proteomes" id="UP001324287"/>
    </source>
</evidence>
<accession>A0ABZ1AV70</accession>
<evidence type="ECO:0000313" key="1">
    <source>
        <dbReference type="EMBL" id="WRL62405.1"/>
    </source>
</evidence>
<keyword evidence="2" id="KW-1185">Reference proteome</keyword>
<proteinExistence type="predicted"/>
<gene>
    <name evidence="1" type="ORF">U6N30_20595</name>
</gene>
<dbReference type="Proteomes" id="UP001324287">
    <property type="component" value="Chromosome"/>
</dbReference>
<organism evidence="1 2">
    <name type="scientific">Blastococcus brunescens</name>
    <dbReference type="NCBI Taxonomy" id="1564165"/>
    <lineage>
        <taxon>Bacteria</taxon>
        <taxon>Bacillati</taxon>
        <taxon>Actinomycetota</taxon>
        <taxon>Actinomycetes</taxon>
        <taxon>Geodermatophilales</taxon>
        <taxon>Geodermatophilaceae</taxon>
        <taxon>Blastococcus</taxon>
    </lineage>
</organism>
<dbReference type="EMBL" id="CP141261">
    <property type="protein sequence ID" value="WRL62405.1"/>
    <property type="molecule type" value="Genomic_DNA"/>
</dbReference>
<sequence>MRGQRLWVAQHHLVWATNQLEQWVRRLAREQGGPEPEPDPVLTALRDALEHLDDAVLDEDIASAGPGKGNRALRKLPESQLYIGTFGSHRMFGLVDPEDIERRALAIVTTADRLEQQAEDYVHDLMARGDWPPRDGDIDEEP</sequence>